<gene>
    <name evidence="3" type="ORF">S01H4_27838</name>
</gene>
<feature type="transmembrane region" description="Helical" evidence="1">
    <location>
        <begin position="6"/>
        <end position="27"/>
    </location>
</feature>
<evidence type="ECO:0000256" key="1">
    <source>
        <dbReference type="SAM" id="Phobius"/>
    </source>
</evidence>
<keyword evidence="1" id="KW-0812">Transmembrane</keyword>
<accession>X1B7A7</accession>
<keyword evidence="1" id="KW-0472">Membrane</keyword>
<dbReference type="AlphaFoldDB" id="X1B7A7"/>
<evidence type="ECO:0000259" key="2">
    <source>
        <dbReference type="Pfam" id="PF01970"/>
    </source>
</evidence>
<feature type="transmembrane region" description="Helical" evidence="1">
    <location>
        <begin position="77"/>
        <end position="95"/>
    </location>
</feature>
<reference evidence="3" key="1">
    <citation type="journal article" date="2014" name="Front. Microbiol.">
        <title>High frequency of phylogenetically diverse reductive dehalogenase-homologous genes in deep subseafloor sedimentary metagenomes.</title>
        <authorList>
            <person name="Kawai M."/>
            <person name="Futagami T."/>
            <person name="Toyoda A."/>
            <person name="Takaki Y."/>
            <person name="Nishi S."/>
            <person name="Hori S."/>
            <person name="Arai W."/>
            <person name="Tsubouchi T."/>
            <person name="Morono Y."/>
            <person name="Uchiyama I."/>
            <person name="Ito T."/>
            <person name="Fujiyama A."/>
            <person name="Inagaki F."/>
            <person name="Takami H."/>
        </authorList>
    </citation>
    <scope>NUCLEOTIDE SEQUENCE</scope>
    <source>
        <strain evidence="3">Expedition CK06-06</strain>
    </source>
</reference>
<dbReference type="Pfam" id="PF01970">
    <property type="entry name" value="TctA"/>
    <property type="match status" value="1"/>
</dbReference>
<sequence length="137" mass="15211">PLFMPIIAVLCVIGSYSLGLRIFNLYLMVPIGILAYFLTEMEYPIAPLVIGVILGPMADANLRRALMVSKGSFLPVITRPVSLILVLVILLTVLSQTRWYKILTKPSLIKRSEIAILEVSNISKDGFTLFFIIPCSQ</sequence>
<dbReference type="EMBL" id="BART01013690">
    <property type="protein sequence ID" value="GAG80003.1"/>
    <property type="molecule type" value="Genomic_DNA"/>
</dbReference>
<dbReference type="PANTHER" id="PTHR35342">
    <property type="entry name" value="TRICARBOXYLIC TRANSPORT PROTEIN"/>
    <property type="match status" value="1"/>
</dbReference>
<feature type="domain" description="DUF112" evidence="2">
    <location>
        <begin position="2"/>
        <end position="50"/>
    </location>
</feature>
<name>X1B7A7_9ZZZZ</name>
<dbReference type="InterPro" id="IPR002823">
    <property type="entry name" value="DUF112_TM"/>
</dbReference>
<organism evidence="3">
    <name type="scientific">marine sediment metagenome</name>
    <dbReference type="NCBI Taxonomy" id="412755"/>
    <lineage>
        <taxon>unclassified sequences</taxon>
        <taxon>metagenomes</taxon>
        <taxon>ecological metagenomes</taxon>
    </lineage>
</organism>
<keyword evidence="1" id="KW-1133">Transmembrane helix</keyword>
<protein>
    <recommendedName>
        <fullName evidence="2">DUF112 domain-containing protein</fullName>
    </recommendedName>
</protein>
<dbReference type="PANTHER" id="PTHR35342:SF5">
    <property type="entry name" value="TRICARBOXYLIC TRANSPORT PROTEIN"/>
    <property type="match status" value="1"/>
</dbReference>
<proteinExistence type="predicted"/>
<feature type="non-terminal residue" evidence="3">
    <location>
        <position position="1"/>
    </location>
</feature>
<evidence type="ECO:0000313" key="3">
    <source>
        <dbReference type="EMBL" id="GAG80003.1"/>
    </source>
</evidence>
<comment type="caution">
    <text evidence="3">The sequence shown here is derived from an EMBL/GenBank/DDBJ whole genome shotgun (WGS) entry which is preliminary data.</text>
</comment>
<feature type="transmembrane region" description="Helical" evidence="1">
    <location>
        <begin position="34"/>
        <end position="57"/>
    </location>
</feature>